<protein>
    <submittedName>
        <fullName evidence="5">AraC family transcriptional regulator</fullName>
    </submittedName>
</protein>
<dbReference type="Proteomes" id="UP001409585">
    <property type="component" value="Unassembled WGS sequence"/>
</dbReference>
<dbReference type="Pfam" id="PF12833">
    <property type="entry name" value="HTH_18"/>
    <property type="match status" value="1"/>
</dbReference>
<sequence length="293" mass="32844">MQSAIVEHIVNNQYSSFHAAHRQCADFASEHAWHCHQQLELTWIIRSQGVRYVGDHVDYYGPGDLVLCGANLPHCWRNQLGDNTHNPEWITIQFAQPMLQPMLATLPETEPLVRLLDNAQQGLVFPTALCQQLAPVLTATAQTSGLQRFIHLLQLLDTLAQNGGQQLASLGYFKANHLDGTHLQRLAIIHDYISSHLATSITQADIAQQLGMSASAFSKFFRAATGQTFMSLVKLLRINEASKLLLTTDQRITDIALNCGYQHTSHFDQHFKELKGCSPIEFRQGKHTAENLR</sequence>
<keyword evidence="3" id="KW-0804">Transcription</keyword>
<dbReference type="PANTHER" id="PTHR43280">
    <property type="entry name" value="ARAC-FAMILY TRANSCRIPTIONAL REGULATOR"/>
    <property type="match status" value="1"/>
</dbReference>
<keyword evidence="2" id="KW-0238">DNA-binding</keyword>
<organism evidence="5 6">
    <name type="scientific">Halioxenophilus aromaticivorans</name>
    <dbReference type="NCBI Taxonomy" id="1306992"/>
    <lineage>
        <taxon>Bacteria</taxon>
        <taxon>Pseudomonadati</taxon>
        <taxon>Pseudomonadota</taxon>
        <taxon>Gammaproteobacteria</taxon>
        <taxon>Alteromonadales</taxon>
        <taxon>Alteromonadaceae</taxon>
        <taxon>Halioxenophilus</taxon>
    </lineage>
</organism>
<dbReference type="InterPro" id="IPR014710">
    <property type="entry name" value="RmlC-like_jellyroll"/>
</dbReference>
<reference evidence="6" key="1">
    <citation type="journal article" date="2019" name="Int. J. Syst. Evol. Microbiol.">
        <title>The Global Catalogue of Microorganisms (GCM) 10K type strain sequencing project: providing services to taxonomists for standard genome sequencing and annotation.</title>
        <authorList>
            <consortium name="The Broad Institute Genomics Platform"/>
            <consortium name="The Broad Institute Genome Sequencing Center for Infectious Disease"/>
            <person name="Wu L."/>
            <person name="Ma J."/>
        </authorList>
    </citation>
    <scope>NUCLEOTIDE SEQUENCE [LARGE SCALE GENOMIC DNA]</scope>
    <source>
        <strain evidence="6">JCM 19134</strain>
    </source>
</reference>
<evidence type="ECO:0000313" key="6">
    <source>
        <dbReference type="Proteomes" id="UP001409585"/>
    </source>
</evidence>
<comment type="caution">
    <text evidence="5">The sequence shown here is derived from an EMBL/GenBank/DDBJ whole genome shotgun (WGS) entry which is preliminary data.</text>
</comment>
<dbReference type="InterPro" id="IPR011051">
    <property type="entry name" value="RmlC_Cupin_sf"/>
</dbReference>
<dbReference type="AlphaFoldDB" id="A0AAV3TX12"/>
<dbReference type="GO" id="GO:0003700">
    <property type="term" value="F:DNA-binding transcription factor activity"/>
    <property type="evidence" value="ECO:0007669"/>
    <property type="project" value="InterPro"/>
</dbReference>
<dbReference type="InterPro" id="IPR018062">
    <property type="entry name" value="HTH_AraC-typ_CS"/>
</dbReference>
<feature type="domain" description="HTH araC/xylS-type" evidence="4">
    <location>
        <begin position="187"/>
        <end position="285"/>
    </location>
</feature>
<evidence type="ECO:0000313" key="5">
    <source>
        <dbReference type="EMBL" id="GAA4931025.1"/>
    </source>
</evidence>
<proteinExistence type="predicted"/>
<dbReference type="InterPro" id="IPR020449">
    <property type="entry name" value="Tscrpt_reg_AraC-type_HTH"/>
</dbReference>
<dbReference type="PROSITE" id="PS00041">
    <property type="entry name" value="HTH_ARAC_FAMILY_1"/>
    <property type="match status" value="1"/>
</dbReference>
<evidence type="ECO:0000256" key="1">
    <source>
        <dbReference type="ARBA" id="ARBA00023015"/>
    </source>
</evidence>
<dbReference type="InterPro" id="IPR009057">
    <property type="entry name" value="Homeodomain-like_sf"/>
</dbReference>
<accession>A0AAV3TX12</accession>
<dbReference type="PROSITE" id="PS01124">
    <property type="entry name" value="HTH_ARAC_FAMILY_2"/>
    <property type="match status" value="1"/>
</dbReference>
<dbReference type="PRINTS" id="PR00032">
    <property type="entry name" value="HTHARAC"/>
</dbReference>
<dbReference type="Gene3D" id="1.10.10.60">
    <property type="entry name" value="Homeodomain-like"/>
    <property type="match status" value="2"/>
</dbReference>
<evidence type="ECO:0000256" key="2">
    <source>
        <dbReference type="ARBA" id="ARBA00023125"/>
    </source>
</evidence>
<dbReference type="EMBL" id="BAABLX010000003">
    <property type="protein sequence ID" value="GAA4931025.1"/>
    <property type="molecule type" value="Genomic_DNA"/>
</dbReference>
<evidence type="ECO:0000259" key="4">
    <source>
        <dbReference type="PROSITE" id="PS01124"/>
    </source>
</evidence>
<name>A0AAV3TX12_9ALTE</name>
<keyword evidence="6" id="KW-1185">Reference proteome</keyword>
<dbReference type="SUPFAM" id="SSF46689">
    <property type="entry name" value="Homeodomain-like"/>
    <property type="match status" value="2"/>
</dbReference>
<dbReference type="InterPro" id="IPR018060">
    <property type="entry name" value="HTH_AraC"/>
</dbReference>
<evidence type="ECO:0000256" key="3">
    <source>
        <dbReference type="ARBA" id="ARBA00023163"/>
    </source>
</evidence>
<dbReference type="GO" id="GO:0043565">
    <property type="term" value="F:sequence-specific DNA binding"/>
    <property type="evidence" value="ECO:0007669"/>
    <property type="project" value="InterPro"/>
</dbReference>
<dbReference type="PANTHER" id="PTHR43280:SF27">
    <property type="entry name" value="TRANSCRIPTIONAL REGULATOR MTLR"/>
    <property type="match status" value="1"/>
</dbReference>
<gene>
    <name evidence="5" type="ORF">GCM10025791_03870</name>
</gene>
<dbReference type="RefSeq" id="WP_345416208.1">
    <property type="nucleotide sequence ID" value="NZ_AP031496.1"/>
</dbReference>
<dbReference type="Gene3D" id="2.60.120.10">
    <property type="entry name" value="Jelly Rolls"/>
    <property type="match status" value="1"/>
</dbReference>
<dbReference type="SMART" id="SM00342">
    <property type="entry name" value="HTH_ARAC"/>
    <property type="match status" value="1"/>
</dbReference>
<dbReference type="SUPFAM" id="SSF51182">
    <property type="entry name" value="RmlC-like cupins"/>
    <property type="match status" value="1"/>
</dbReference>
<keyword evidence="1" id="KW-0805">Transcription regulation</keyword>